<dbReference type="InterPro" id="IPR027417">
    <property type="entry name" value="P-loop_NTPase"/>
</dbReference>
<dbReference type="Gene3D" id="3.40.50.300">
    <property type="entry name" value="P-loop containing nucleotide triphosphate hydrolases"/>
    <property type="match status" value="2"/>
</dbReference>
<comment type="caution">
    <text evidence="16">The sequence shown here is derived from an EMBL/GenBank/DDBJ whole genome shotgun (WGS) entry which is preliminary data.</text>
</comment>
<dbReference type="FunFam" id="3.40.50.300:FF:000546">
    <property type="entry name" value="Transcription-repair-coupling factor"/>
    <property type="match status" value="1"/>
</dbReference>
<evidence type="ECO:0000256" key="10">
    <source>
        <dbReference type="ARBA" id="ARBA00061104"/>
    </source>
</evidence>
<dbReference type="EC" id="3.6.4.-" evidence="13"/>
<dbReference type="Pfam" id="PF03461">
    <property type="entry name" value="TRCF"/>
    <property type="match status" value="1"/>
</dbReference>
<dbReference type="Gene3D" id="3.30.2060.10">
    <property type="entry name" value="Penicillin-binding protein 1b domain"/>
    <property type="match status" value="1"/>
</dbReference>
<dbReference type="SUPFAM" id="SSF52540">
    <property type="entry name" value="P-loop containing nucleoside triphosphate hydrolases"/>
    <property type="match status" value="4"/>
</dbReference>
<dbReference type="CDD" id="cd18810">
    <property type="entry name" value="SF2_C_TRCF"/>
    <property type="match status" value="1"/>
</dbReference>
<evidence type="ECO:0000256" key="5">
    <source>
        <dbReference type="ARBA" id="ARBA00022801"/>
    </source>
</evidence>
<dbReference type="GO" id="GO:0005524">
    <property type="term" value="F:ATP binding"/>
    <property type="evidence" value="ECO:0007669"/>
    <property type="project" value="UniProtKB-UniRule"/>
</dbReference>
<dbReference type="CDD" id="cd17991">
    <property type="entry name" value="DEXHc_TRCF"/>
    <property type="match status" value="1"/>
</dbReference>
<dbReference type="PROSITE" id="PS51194">
    <property type="entry name" value="HELICASE_CTER"/>
    <property type="match status" value="1"/>
</dbReference>
<dbReference type="GO" id="GO:0006355">
    <property type="term" value="P:regulation of DNA-templated transcription"/>
    <property type="evidence" value="ECO:0007669"/>
    <property type="project" value="UniProtKB-UniRule"/>
</dbReference>
<dbReference type="SMART" id="SM00490">
    <property type="entry name" value="HELICc"/>
    <property type="match status" value="1"/>
</dbReference>
<dbReference type="EMBL" id="LZSX01000032">
    <property type="protein sequence ID" value="OBB86169.1"/>
    <property type="molecule type" value="Genomic_DNA"/>
</dbReference>
<dbReference type="HAMAP" id="MF_00969">
    <property type="entry name" value="TRCF"/>
    <property type="match status" value="1"/>
</dbReference>
<dbReference type="Gene3D" id="2.40.10.170">
    <property type="match status" value="1"/>
</dbReference>
<keyword evidence="5 13" id="KW-0378">Hydrolase</keyword>
<evidence type="ECO:0000256" key="4">
    <source>
        <dbReference type="ARBA" id="ARBA00022763"/>
    </source>
</evidence>
<dbReference type="GO" id="GO:0000716">
    <property type="term" value="P:transcription-coupled nucleotide-excision repair, DNA damage recognition"/>
    <property type="evidence" value="ECO:0007669"/>
    <property type="project" value="UniProtKB-UniRule"/>
</dbReference>
<evidence type="ECO:0000256" key="3">
    <source>
        <dbReference type="ARBA" id="ARBA00022741"/>
    </source>
</evidence>
<dbReference type="GO" id="GO:0016787">
    <property type="term" value="F:hydrolase activity"/>
    <property type="evidence" value="ECO:0007669"/>
    <property type="project" value="UniProtKB-KW"/>
</dbReference>
<dbReference type="GO" id="GO:0003678">
    <property type="term" value="F:DNA helicase activity"/>
    <property type="evidence" value="ECO:0007669"/>
    <property type="project" value="TreeGrafter"/>
</dbReference>
<dbReference type="OrthoDB" id="9804325at2"/>
<dbReference type="PROSITE" id="PS51192">
    <property type="entry name" value="HELICASE_ATP_BIND_1"/>
    <property type="match status" value="1"/>
</dbReference>
<dbReference type="PANTHER" id="PTHR47964:SF1">
    <property type="entry name" value="ATP-DEPENDENT DNA HELICASE HOMOLOG RECG, CHLOROPLASTIC"/>
    <property type="match status" value="1"/>
</dbReference>
<reference evidence="16 17" key="1">
    <citation type="submission" date="2016-06" db="EMBL/GenBank/DDBJ databases">
        <authorList>
            <person name="Kjaerup R.B."/>
            <person name="Dalgaard T.S."/>
            <person name="Juul-Madsen H.R."/>
        </authorList>
    </citation>
    <scope>NUCLEOTIDE SEQUENCE [LARGE SCALE GENOMIC DNA]</scope>
    <source>
        <strain evidence="16 17">852002-51834_SCH5396731</strain>
    </source>
</reference>
<comment type="subcellular location">
    <subcellularLocation>
        <location evidence="1 13">Cytoplasm</location>
    </subcellularLocation>
</comment>
<keyword evidence="4 13" id="KW-0227">DNA damage</keyword>
<gene>
    <name evidence="13" type="primary">mfd</name>
    <name evidence="16" type="ORF">A5760_05465</name>
</gene>
<evidence type="ECO:0000256" key="6">
    <source>
        <dbReference type="ARBA" id="ARBA00022806"/>
    </source>
</evidence>
<dbReference type="SMART" id="SM01058">
    <property type="entry name" value="CarD_TRCF"/>
    <property type="match status" value="1"/>
</dbReference>
<dbReference type="InterPro" id="IPR005118">
    <property type="entry name" value="TRCF_C"/>
</dbReference>
<dbReference type="NCBIfam" id="TIGR00580">
    <property type="entry name" value="mfd"/>
    <property type="match status" value="1"/>
</dbReference>
<dbReference type="AlphaFoldDB" id="A0A1A0VSI4"/>
<accession>A0A1A0VSI4</accession>
<dbReference type="Pfam" id="PF00271">
    <property type="entry name" value="Helicase_C"/>
    <property type="match status" value="1"/>
</dbReference>
<dbReference type="InterPro" id="IPR037235">
    <property type="entry name" value="TRCF-like_C_D7"/>
</dbReference>
<evidence type="ECO:0000313" key="17">
    <source>
        <dbReference type="Proteomes" id="UP000091914"/>
    </source>
</evidence>
<dbReference type="Gene3D" id="3.90.1150.50">
    <property type="entry name" value="Transcription-repair-coupling factor, D7 domain"/>
    <property type="match status" value="1"/>
</dbReference>
<keyword evidence="3 13" id="KW-0547">Nucleotide-binding</keyword>
<comment type="function">
    <text evidence="13">Couples transcription and DNA repair by recognizing RNA polymerase (RNAP) stalled at DNA lesions. Mediates ATP-dependent release of RNAP and its truncated transcript from the DNA, and recruitment of nucleotide excision repair machinery to the damaged site.</text>
</comment>
<evidence type="ECO:0000256" key="13">
    <source>
        <dbReference type="HAMAP-Rule" id="MF_00969"/>
    </source>
</evidence>
<feature type="domain" description="Helicase C-terminal" evidence="15">
    <location>
        <begin position="840"/>
        <end position="997"/>
    </location>
</feature>
<keyword evidence="9 13" id="KW-0234">DNA repair</keyword>
<dbReference type="GO" id="GO:0003684">
    <property type="term" value="F:damaged DNA binding"/>
    <property type="evidence" value="ECO:0007669"/>
    <property type="project" value="InterPro"/>
</dbReference>
<evidence type="ECO:0000256" key="1">
    <source>
        <dbReference type="ARBA" id="ARBA00004496"/>
    </source>
</evidence>
<dbReference type="InterPro" id="IPR001650">
    <property type="entry name" value="Helicase_C-like"/>
</dbReference>
<sequence length="1221" mass="131437">MEFIMTAPGAARPETPIAGLVELALTAPTFQQLIDSASASPAELSLVGPASARLFVASALARLGPLLVVTATGREADDLTAELRGVFGDSVAVFPSWETLPHERLSPGVDTVGARLTVLRRLAHPDDARLGPPLQVVVTAVRSLLQPMTPQLGLVEPVTLNVGTEIEFEGVITRLAELAYTRVDMVGRRGEFAVRGGILDVFPPTAEHPVRIEFWGDEVSEMRMFSVADQRSIPEIEVDTLIAVACRELLLSDEVRQRAAQLAARHRTTEPAITGSVTDMLAKIGEGIAVDGMEALLPVLRPGEHVLLTDQLAERTPVLLCDPEKVRTRAADLIKTGSEFLEASWSVAALGTDAPVDVAQFGGSGFAELDEVRAAAARAGHPWWTLSQLSDESAVELDIRSAPSARGHQHDIDGIFAMLRAHVSTGGYAVVVAPGTGTAHRVVERLAECDTPAAMLESGAAPKAGVVGVLKGPLHDGVIIPGATLVVITETDLTGSRVAAVEGKRLAAKRRNTVDPLALTAGDLVVHDQHGIGRFVEMVERTVGGARREYLVLEYASSKRGGGSDKLYVPMDSLDQLSRYVGGQAPALSKLGGSDWTNTKTKARRAVREIAGELVSLYAKRQASPGYAFGPDTPWQAEMEDAFGYTETVDQLTAITEVKGDMEKPIPMDRVICGDVGYGKTEIAVRAAFKAVQDGKQVAVMVPTTLLADQHLQTFADRMTGFPVTVKGLSRFTDGAESKAVIEGLADGSVDVVIGTHRLLQTGVRWKDLGLVVVDEEQRFGVEHKEHIKSLRTHVDVLTMSATPIPRTLEMSLAGIREMSTILTPPEERYPVLTYVGPHDDKQVAAALRRELLRDGQVFYVHNRVSSIDRTAARIRELVPEARVVVAHGQMPEERLERTVQGFWNREYDILVCTTIVETGLDISNANTLIVERADTFGLSQLHQLRGRVGRSRERGYAYFLYPPHSPLTETAYDRLATIAQNNELGAGMAVAMKDLEIRGAGNVLGVEQSGHVAGVGFDLYVRLVGEAVEAYRAAADGQTVTTAEEPKDVRIDLPVDAHLPPDYIASDRLRLEGYRRLAAAASDGEIDAVVEELIDRYGALPEPALRLVAVARLRLLCRTAGITEVSAASASTVRLSPMTLPDSAQVRLKRMYPAASYRATTSTVQVPIPRAGGVGAPRLRDVELVQMVANLVTALQGKPQTDIGITSELPASMASEERQA</sequence>
<dbReference type="FunFam" id="3.40.50.300:FF:000300">
    <property type="entry name" value="Transcription-repair-coupling factor"/>
    <property type="match status" value="1"/>
</dbReference>
<dbReference type="Gene3D" id="3.40.50.11180">
    <property type="match status" value="1"/>
</dbReference>
<name>A0A1A0VSI4_9MYCO</name>
<dbReference type="InterPro" id="IPR036101">
    <property type="entry name" value="CarD-like/TRCF_RID_sf"/>
</dbReference>
<protein>
    <recommendedName>
        <fullName evidence="12 13">Transcription-repair-coupling factor</fullName>
        <shortName evidence="13">TRCF</shortName>
        <ecNumber evidence="13">3.6.4.-</ecNumber>
    </recommendedName>
</protein>
<organism evidence="16 17">
    <name type="scientific">Mycobacterium colombiense</name>
    <dbReference type="NCBI Taxonomy" id="339268"/>
    <lineage>
        <taxon>Bacteria</taxon>
        <taxon>Bacillati</taxon>
        <taxon>Actinomycetota</taxon>
        <taxon>Actinomycetes</taxon>
        <taxon>Mycobacteriales</taxon>
        <taxon>Mycobacteriaceae</taxon>
        <taxon>Mycobacterium</taxon>
        <taxon>Mycobacterium avium complex (MAC)</taxon>
    </lineage>
</organism>
<evidence type="ECO:0000259" key="14">
    <source>
        <dbReference type="PROSITE" id="PS51192"/>
    </source>
</evidence>
<dbReference type="InterPro" id="IPR041471">
    <property type="entry name" value="UvrB_inter"/>
</dbReference>
<dbReference type="InterPro" id="IPR004576">
    <property type="entry name" value="Mfd"/>
</dbReference>
<evidence type="ECO:0000256" key="12">
    <source>
        <dbReference type="ARBA" id="ARBA00070128"/>
    </source>
</evidence>
<comment type="similarity">
    <text evidence="10 13">In the N-terminal section; belongs to the UvrB family.</text>
</comment>
<dbReference type="Pfam" id="PF02559">
    <property type="entry name" value="CarD_TRCF_RID"/>
    <property type="match status" value="1"/>
</dbReference>
<proteinExistence type="inferred from homology"/>
<evidence type="ECO:0000256" key="8">
    <source>
        <dbReference type="ARBA" id="ARBA00023125"/>
    </source>
</evidence>
<dbReference type="GO" id="GO:0005737">
    <property type="term" value="C:cytoplasm"/>
    <property type="evidence" value="ECO:0007669"/>
    <property type="project" value="UniProtKB-SubCell"/>
</dbReference>
<dbReference type="InterPro" id="IPR003711">
    <property type="entry name" value="CarD-like/TRCF_RID"/>
</dbReference>
<evidence type="ECO:0000256" key="9">
    <source>
        <dbReference type="ARBA" id="ARBA00023204"/>
    </source>
</evidence>
<evidence type="ECO:0000256" key="11">
    <source>
        <dbReference type="ARBA" id="ARBA00061399"/>
    </source>
</evidence>
<keyword evidence="2 13" id="KW-0963">Cytoplasm</keyword>
<dbReference type="Proteomes" id="UP000091914">
    <property type="component" value="Unassembled WGS sequence"/>
</dbReference>
<dbReference type="PANTHER" id="PTHR47964">
    <property type="entry name" value="ATP-DEPENDENT DNA HELICASE HOMOLOG RECG, CHLOROPLASTIC"/>
    <property type="match status" value="1"/>
</dbReference>
<dbReference type="Pfam" id="PF00270">
    <property type="entry name" value="DEAD"/>
    <property type="match status" value="1"/>
</dbReference>
<dbReference type="SUPFAM" id="SSF143517">
    <property type="entry name" value="TRCF domain-like"/>
    <property type="match status" value="1"/>
</dbReference>
<feature type="domain" description="Helicase ATP-binding" evidence="14">
    <location>
        <begin position="661"/>
        <end position="822"/>
    </location>
</feature>
<dbReference type="SMART" id="SM00982">
    <property type="entry name" value="TRCF"/>
    <property type="match status" value="1"/>
</dbReference>
<evidence type="ECO:0000256" key="7">
    <source>
        <dbReference type="ARBA" id="ARBA00022840"/>
    </source>
</evidence>
<keyword evidence="8 13" id="KW-0238">DNA-binding</keyword>
<keyword evidence="6" id="KW-0347">Helicase</keyword>
<dbReference type="SMART" id="SM00487">
    <property type="entry name" value="DEXDc"/>
    <property type="match status" value="1"/>
</dbReference>
<evidence type="ECO:0000256" key="2">
    <source>
        <dbReference type="ARBA" id="ARBA00022490"/>
    </source>
</evidence>
<comment type="similarity">
    <text evidence="11 13">In the C-terminal section; belongs to the helicase family. RecG subfamily.</text>
</comment>
<dbReference type="InterPro" id="IPR047112">
    <property type="entry name" value="RecG/Mfd"/>
</dbReference>
<dbReference type="Pfam" id="PF17757">
    <property type="entry name" value="UvrB_inter"/>
    <property type="match status" value="1"/>
</dbReference>
<evidence type="ECO:0000259" key="15">
    <source>
        <dbReference type="PROSITE" id="PS51194"/>
    </source>
</evidence>
<dbReference type="InterPro" id="IPR014001">
    <property type="entry name" value="Helicase_ATP-bd"/>
</dbReference>
<keyword evidence="7 13" id="KW-0067">ATP-binding</keyword>
<dbReference type="InterPro" id="IPR011545">
    <property type="entry name" value="DEAD/DEAH_box_helicase_dom"/>
</dbReference>
<dbReference type="SUPFAM" id="SSF141259">
    <property type="entry name" value="CarD-like"/>
    <property type="match status" value="1"/>
</dbReference>
<evidence type="ECO:0000313" key="16">
    <source>
        <dbReference type="EMBL" id="OBB86169.1"/>
    </source>
</evidence>